<keyword evidence="2" id="KW-1185">Reference proteome</keyword>
<reference evidence="1 2" key="1">
    <citation type="journal article" date="2021" name="Elife">
        <title>Chloroplast acquisition without the gene transfer in kleptoplastic sea slugs, Plakobranchus ocellatus.</title>
        <authorList>
            <person name="Maeda T."/>
            <person name="Takahashi S."/>
            <person name="Yoshida T."/>
            <person name="Shimamura S."/>
            <person name="Takaki Y."/>
            <person name="Nagai Y."/>
            <person name="Toyoda A."/>
            <person name="Suzuki Y."/>
            <person name="Arimoto A."/>
            <person name="Ishii H."/>
            <person name="Satoh N."/>
            <person name="Nishiyama T."/>
            <person name="Hasebe M."/>
            <person name="Maruyama T."/>
            <person name="Minagawa J."/>
            <person name="Obokata J."/>
            <person name="Shigenobu S."/>
        </authorList>
    </citation>
    <scope>NUCLEOTIDE SEQUENCE [LARGE SCALE GENOMIC DNA]</scope>
</reference>
<dbReference type="EMBL" id="BMAT01003913">
    <property type="protein sequence ID" value="GFR64820.1"/>
    <property type="molecule type" value="Genomic_DNA"/>
</dbReference>
<protein>
    <submittedName>
        <fullName evidence="1">Uncharacterized protein</fullName>
    </submittedName>
</protein>
<accession>A0AAV4EWY0</accession>
<proteinExistence type="predicted"/>
<evidence type="ECO:0000313" key="1">
    <source>
        <dbReference type="EMBL" id="GFR64820.1"/>
    </source>
</evidence>
<name>A0AAV4EWY0_9GAST</name>
<sequence length="125" mass="14696">MSQLVLRVARASYHQAWSQSLKGGTRPCLWFCDNRRKPWPWPSNDSSINHSSFKEVKDSFRSDNIEEYKKCNNLKLNLIIFNLIESKHEDLAVREAQDLNEVSRLMEELGVKNCNYFESTPPYKK</sequence>
<comment type="caution">
    <text evidence="1">The sequence shown here is derived from an EMBL/GenBank/DDBJ whole genome shotgun (WGS) entry which is preliminary data.</text>
</comment>
<evidence type="ECO:0000313" key="2">
    <source>
        <dbReference type="Proteomes" id="UP000762676"/>
    </source>
</evidence>
<dbReference type="AlphaFoldDB" id="A0AAV4EWY0"/>
<organism evidence="1 2">
    <name type="scientific">Elysia marginata</name>
    <dbReference type="NCBI Taxonomy" id="1093978"/>
    <lineage>
        <taxon>Eukaryota</taxon>
        <taxon>Metazoa</taxon>
        <taxon>Spiralia</taxon>
        <taxon>Lophotrochozoa</taxon>
        <taxon>Mollusca</taxon>
        <taxon>Gastropoda</taxon>
        <taxon>Heterobranchia</taxon>
        <taxon>Euthyneura</taxon>
        <taxon>Panpulmonata</taxon>
        <taxon>Sacoglossa</taxon>
        <taxon>Placobranchoidea</taxon>
        <taxon>Plakobranchidae</taxon>
        <taxon>Elysia</taxon>
    </lineage>
</organism>
<gene>
    <name evidence="1" type="ORF">ElyMa_001932900</name>
</gene>
<dbReference type="Proteomes" id="UP000762676">
    <property type="component" value="Unassembled WGS sequence"/>
</dbReference>